<name>A0AAN6GQZ1_9BASI</name>
<feature type="transmembrane region" description="Helical" evidence="2">
    <location>
        <begin position="61"/>
        <end position="82"/>
    </location>
</feature>
<proteinExistence type="predicted"/>
<gene>
    <name evidence="3" type="ORF">OC846_002905</name>
</gene>
<sequence>MTGISIRPSSIRCQLLVILALLPISKLIRPLGVGLALYLCKDDKAYNQMYGVLPSIIEIQLLYWLLGVEGLLLLRLLVPALFVASGQGQQVSALLVRLTAIQGQGLVKLGHRAQMAVLGFTRGFGSETAVTIASLDVQLARALARLAATEAELRNLQAHLEPMRALSSLSPLPTAKELAAWVADLQGELQQAKADLDEDLAAALRVFQEKFEKSSGPHRWRREVFKHLDDGRFHALTEKARELGLVIQDDSRNLVWHR</sequence>
<dbReference type="AlphaFoldDB" id="A0AAN6GQZ1"/>
<comment type="caution">
    <text evidence="3">The sequence shown here is derived from an EMBL/GenBank/DDBJ whole genome shotgun (WGS) entry which is preliminary data.</text>
</comment>
<evidence type="ECO:0000256" key="1">
    <source>
        <dbReference type="SAM" id="Coils"/>
    </source>
</evidence>
<dbReference type="EMBL" id="JAPDMZ010000063">
    <property type="protein sequence ID" value="KAK0552398.1"/>
    <property type="molecule type" value="Genomic_DNA"/>
</dbReference>
<keyword evidence="2" id="KW-0472">Membrane</keyword>
<protein>
    <submittedName>
        <fullName evidence="3">Uncharacterized protein</fullName>
    </submittedName>
</protein>
<keyword evidence="2" id="KW-0812">Transmembrane</keyword>
<keyword evidence="2" id="KW-1133">Transmembrane helix</keyword>
<accession>A0AAN6GQZ1</accession>
<evidence type="ECO:0000313" key="3">
    <source>
        <dbReference type="EMBL" id="KAK0552398.1"/>
    </source>
</evidence>
<keyword evidence="1" id="KW-0175">Coiled coil</keyword>
<feature type="coiled-coil region" evidence="1">
    <location>
        <begin position="132"/>
        <end position="202"/>
    </location>
</feature>
<organism evidence="3 4">
    <name type="scientific">Tilletia horrida</name>
    <dbReference type="NCBI Taxonomy" id="155126"/>
    <lineage>
        <taxon>Eukaryota</taxon>
        <taxon>Fungi</taxon>
        <taxon>Dikarya</taxon>
        <taxon>Basidiomycota</taxon>
        <taxon>Ustilaginomycotina</taxon>
        <taxon>Exobasidiomycetes</taxon>
        <taxon>Tilletiales</taxon>
        <taxon>Tilletiaceae</taxon>
        <taxon>Tilletia</taxon>
    </lineage>
</organism>
<evidence type="ECO:0000313" key="4">
    <source>
        <dbReference type="Proteomes" id="UP001176517"/>
    </source>
</evidence>
<evidence type="ECO:0000256" key="2">
    <source>
        <dbReference type="SAM" id="Phobius"/>
    </source>
</evidence>
<reference evidence="3" key="1">
    <citation type="journal article" date="2023" name="PhytoFront">
        <title>Draft Genome Resources of Seven Strains of Tilletia horrida, Causal Agent of Kernel Smut of Rice.</title>
        <authorList>
            <person name="Khanal S."/>
            <person name="Antony Babu S."/>
            <person name="Zhou X.G."/>
        </authorList>
    </citation>
    <scope>NUCLEOTIDE SEQUENCE</scope>
    <source>
        <strain evidence="3">TX6</strain>
    </source>
</reference>
<dbReference type="Proteomes" id="UP001176517">
    <property type="component" value="Unassembled WGS sequence"/>
</dbReference>
<keyword evidence="4" id="KW-1185">Reference proteome</keyword>
<feature type="transmembrane region" description="Helical" evidence="2">
    <location>
        <begin position="15"/>
        <end position="40"/>
    </location>
</feature>